<reference evidence="2 3" key="1">
    <citation type="submission" date="2017-03" db="EMBL/GenBank/DDBJ databases">
        <title>Genomes of endolithic fungi from Antarctica.</title>
        <authorList>
            <person name="Coleine C."/>
            <person name="Masonjones S."/>
            <person name="Stajich J.E."/>
        </authorList>
    </citation>
    <scope>NUCLEOTIDE SEQUENCE [LARGE SCALE GENOMIC DNA]</scope>
    <source>
        <strain evidence="2 3">CCFEE 5184</strain>
    </source>
</reference>
<evidence type="ECO:0000313" key="3">
    <source>
        <dbReference type="Proteomes" id="UP000309340"/>
    </source>
</evidence>
<feature type="region of interest" description="Disordered" evidence="1">
    <location>
        <begin position="209"/>
        <end position="244"/>
    </location>
</feature>
<gene>
    <name evidence="2" type="ORF">B0A55_02095</name>
</gene>
<name>A0A4U0XWM0_9PEZI</name>
<sequence>MVLPEHQLGSMDMSRYETFTRYYYVPFASHQVIADFLATKPVGCGDGGAEFAASFINWAVAMAQKPVSSLNPTETSIRASLRDGFPEMSATEYIRVLELYGRECRHHYKFHKGEIKDPHNYPQCETARSQLFACLYTKDEKLALHAQHPLYYPLKPPGQEPYLLPYANPLTPGAPAVLMSRDQFEYAQRTNWEFVGRAAGVVAQWGDDTGGMAMRTKPGEDSDMAESLEGLGLSRQREGGDGQR</sequence>
<evidence type="ECO:0000313" key="2">
    <source>
        <dbReference type="EMBL" id="TKA79983.1"/>
    </source>
</evidence>
<dbReference type="Proteomes" id="UP000309340">
    <property type="component" value="Unassembled WGS sequence"/>
</dbReference>
<keyword evidence="3" id="KW-1185">Reference proteome</keyword>
<organism evidence="2 3">
    <name type="scientific">Friedmanniomyces simplex</name>
    <dbReference type="NCBI Taxonomy" id="329884"/>
    <lineage>
        <taxon>Eukaryota</taxon>
        <taxon>Fungi</taxon>
        <taxon>Dikarya</taxon>
        <taxon>Ascomycota</taxon>
        <taxon>Pezizomycotina</taxon>
        <taxon>Dothideomycetes</taxon>
        <taxon>Dothideomycetidae</taxon>
        <taxon>Mycosphaerellales</taxon>
        <taxon>Teratosphaeriaceae</taxon>
        <taxon>Friedmanniomyces</taxon>
    </lineage>
</organism>
<dbReference type="AlphaFoldDB" id="A0A4U0XWM0"/>
<evidence type="ECO:0000256" key="1">
    <source>
        <dbReference type="SAM" id="MobiDB-lite"/>
    </source>
</evidence>
<accession>A0A4U0XWM0</accession>
<dbReference type="OrthoDB" id="3846530at2759"/>
<dbReference type="EMBL" id="NAJQ01000079">
    <property type="protein sequence ID" value="TKA79983.1"/>
    <property type="molecule type" value="Genomic_DNA"/>
</dbReference>
<comment type="caution">
    <text evidence="2">The sequence shown here is derived from an EMBL/GenBank/DDBJ whole genome shotgun (WGS) entry which is preliminary data.</text>
</comment>
<feature type="compositionally biased region" description="Basic and acidic residues" evidence="1">
    <location>
        <begin position="235"/>
        <end position="244"/>
    </location>
</feature>
<proteinExistence type="predicted"/>
<protein>
    <submittedName>
        <fullName evidence="2">Uncharacterized protein</fullName>
    </submittedName>
</protein>